<evidence type="ECO:0000256" key="7">
    <source>
        <dbReference type="ARBA" id="ARBA00023136"/>
    </source>
</evidence>
<accession>A0ABX2T0Q6</accession>
<dbReference type="InterPro" id="IPR036259">
    <property type="entry name" value="MFS_trans_sf"/>
</dbReference>
<evidence type="ECO:0000256" key="2">
    <source>
        <dbReference type="ARBA" id="ARBA00022448"/>
    </source>
</evidence>
<feature type="transmembrane region" description="Helical" evidence="8">
    <location>
        <begin position="94"/>
        <end position="112"/>
    </location>
</feature>
<evidence type="ECO:0000256" key="8">
    <source>
        <dbReference type="SAM" id="Phobius"/>
    </source>
</evidence>
<feature type="transmembrane region" description="Helical" evidence="8">
    <location>
        <begin position="236"/>
        <end position="258"/>
    </location>
</feature>
<feature type="transmembrane region" description="Helical" evidence="8">
    <location>
        <begin position="158"/>
        <end position="181"/>
    </location>
</feature>
<sequence length="383" mass="44166">MKSQKWLSANYFLQYMVQGVFFQYWLFYLTTVKGISVFDASIIFSMVYLARFISGVFLSSIIINKFGMLKSYRIIAILGMLSVLLYSFGESKLYLLIVTFLFGLTFFSLTPLTETTASIFLKKENVDYGKVRVFGSISFMLIGILVGGLLGYVNNIYIYHLLVFMVFMYLIFTFLPYPKILNEPISSKKNSRNSYKWMKKDFNAVIIIVTFFFLQISHAAYNNYSVLYLENLNIEYKWLTGFIVNISVISEIIFFVFSAKIIKNISPNKLLIFACGVASFRWLMLGLFANVYVLSIMQVLHAITFALAQLSFILILNKNFSDSKILDMQNLYSAVGFQLSAFLGMYIVGYLWEISIQFVFIVSSIIAFLAFLLSLRIKLYEKK</sequence>
<dbReference type="InterPro" id="IPR024989">
    <property type="entry name" value="MFS_assoc_dom"/>
</dbReference>
<feature type="transmembrane region" description="Helical" evidence="8">
    <location>
        <begin position="202"/>
        <end position="221"/>
    </location>
</feature>
<evidence type="ECO:0000256" key="4">
    <source>
        <dbReference type="ARBA" id="ARBA00022519"/>
    </source>
</evidence>
<feature type="transmembrane region" description="Helical" evidence="8">
    <location>
        <begin position="354"/>
        <end position="375"/>
    </location>
</feature>
<dbReference type="SUPFAM" id="SSF103473">
    <property type="entry name" value="MFS general substrate transporter"/>
    <property type="match status" value="1"/>
</dbReference>
<feature type="transmembrane region" description="Helical" evidence="8">
    <location>
        <begin position="133"/>
        <end position="152"/>
    </location>
</feature>
<keyword evidence="2" id="KW-0813">Transport</keyword>
<dbReference type="PANTHER" id="PTHR23522:SF10">
    <property type="entry name" value="3-PHENYLPROPIONIC ACID TRANSPORTER-RELATED"/>
    <property type="match status" value="1"/>
</dbReference>
<evidence type="ECO:0000313" key="11">
    <source>
        <dbReference type="Proteomes" id="UP000531840"/>
    </source>
</evidence>
<dbReference type="EMBL" id="JACBYF010000002">
    <property type="protein sequence ID" value="NYS46979.1"/>
    <property type="molecule type" value="Genomic_DNA"/>
</dbReference>
<feature type="transmembrane region" description="Helical" evidence="8">
    <location>
        <begin position="329"/>
        <end position="348"/>
    </location>
</feature>
<feature type="transmembrane region" description="Helical" evidence="8">
    <location>
        <begin position="270"/>
        <end position="293"/>
    </location>
</feature>
<comment type="caution">
    <text evidence="10">The sequence shown here is derived from an EMBL/GenBank/DDBJ whole genome shotgun (WGS) entry which is preliminary data.</text>
</comment>
<keyword evidence="6 8" id="KW-1133">Transmembrane helix</keyword>
<evidence type="ECO:0000256" key="5">
    <source>
        <dbReference type="ARBA" id="ARBA00022692"/>
    </source>
</evidence>
<feature type="transmembrane region" description="Helical" evidence="8">
    <location>
        <begin position="299"/>
        <end position="317"/>
    </location>
</feature>
<keyword evidence="3" id="KW-1003">Cell membrane</keyword>
<evidence type="ECO:0000256" key="6">
    <source>
        <dbReference type="ARBA" id="ARBA00022989"/>
    </source>
</evidence>
<feature type="domain" description="Major facilitator superfamily associated" evidence="9">
    <location>
        <begin position="6"/>
        <end position="361"/>
    </location>
</feature>
<evidence type="ECO:0000259" key="9">
    <source>
        <dbReference type="Pfam" id="PF12832"/>
    </source>
</evidence>
<evidence type="ECO:0000256" key="1">
    <source>
        <dbReference type="ARBA" id="ARBA00004429"/>
    </source>
</evidence>
<name>A0ABX2T0Q6_9BACL</name>
<feature type="transmembrane region" description="Helical" evidence="8">
    <location>
        <begin position="71"/>
        <end position="88"/>
    </location>
</feature>
<dbReference type="Proteomes" id="UP000531840">
    <property type="component" value="Unassembled WGS sequence"/>
</dbReference>
<evidence type="ECO:0000256" key="3">
    <source>
        <dbReference type="ARBA" id="ARBA00022475"/>
    </source>
</evidence>
<feature type="transmembrane region" description="Helical" evidence="8">
    <location>
        <begin position="42"/>
        <end position="64"/>
    </location>
</feature>
<keyword evidence="5 8" id="KW-0812">Transmembrane</keyword>
<comment type="subcellular location">
    <subcellularLocation>
        <location evidence="1">Cell inner membrane</location>
        <topology evidence="1">Multi-pass membrane protein</topology>
    </subcellularLocation>
</comment>
<protein>
    <submittedName>
        <fullName evidence="10">MFS transporter</fullName>
    </submittedName>
</protein>
<organism evidence="10 11">
    <name type="scientific">Gemelliphila palaticanis</name>
    <dbReference type="NCBI Taxonomy" id="81950"/>
    <lineage>
        <taxon>Bacteria</taxon>
        <taxon>Bacillati</taxon>
        <taxon>Bacillota</taxon>
        <taxon>Bacilli</taxon>
        <taxon>Bacillales</taxon>
        <taxon>Gemellaceae</taxon>
        <taxon>Gemelliphila</taxon>
    </lineage>
</organism>
<keyword evidence="4" id="KW-0997">Cell inner membrane</keyword>
<dbReference type="PANTHER" id="PTHR23522">
    <property type="entry name" value="BLL5896 PROTEIN"/>
    <property type="match status" value="1"/>
</dbReference>
<proteinExistence type="predicted"/>
<reference evidence="10 11" key="1">
    <citation type="submission" date="2020-07" db="EMBL/GenBank/DDBJ databases">
        <title>MOT database genomes.</title>
        <authorList>
            <person name="Joseph S."/>
            <person name="Aduse-Opoku J."/>
            <person name="Hashim A."/>
            <person name="Wade W."/>
            <person name="Curtis M."/>
        </authorList>
    </citation>
    <scope>NUCLEOTIDE SEQUENCE [LARGE SCALE GENOMIC DNA]</scope>
    <source>
        <strain evidence="10 11">CIP 106318</strain>
    </source>
</reference>
<evidence type="ECO:0000313" key="10">
    <source>
        <dbReference type="EMBL" id="NYS46979.1"/>
    </source>
</evidence>
<feature type="transmembrane region" description="Helical" evidence="8">
    <location>
        <begin position="12"/>
        <end position="30"/>
    </location>
</feature>
<dbReference type="RefSeq" id="WP_179940336.1">
    <property type="nucleotide sequence ID" value="NZ_JACBYF010000002.1"/>
</dbReference>
<dbReference type="Gene3D" id="1.20.1250.20">
    <property type="entry name" value="MFS general substrate transporter like domains"/>
    <property type="match status" value="2"/>
</dbReference>
<dbReference type="Pfam" id="PF12832">
    <property type="entry name" value="MFS_1_like"/>
    <property type="match status" value="1"/>
</dbReference>
<gene>
    <name evidence="10" type="ORF">HZY85_02070</name>
</gene>
<keyword evidence="11" id="KW-1185">Reference proteome</keyword>
<keyword evidence="7 8" id="KW-0472">Membrane</keyword>